<accession>A0AAV1ICJ1</accession>
<proteinExistence type="predicted"/>
<keyword evidence="2" id="KW-1185">Reference proteome</keyword>
<protein>
    <submittedName>
        <fullName evidence="1">Uncharacterized protein</fullName>
    </submittedName>
</protein>
<dbReference type="AlphaFoldDB" id="A0AAV1ICJ1"/>
<evidence type="ECO:0000313" key="2">
    <source>
        <dbReference type="Proteomes" id="UP001314263"/>
    </source>
</evidence>
<reference evidence="1 2" key="1">
    <citation type="submission" date="2023-10" db="EMBL/GenBank/DDBJ databases">
        <authorList>
            <person name="Maclean D."/>
            <person name="Macfadyen A."/>
        </authorList>
    </citation>
    <scope>NUCLEOTIDE SEQUENCE [LARGE SCALE GENOMIC DNA]</scope>
</reference>
<gene>
    <name evidence="1" type="ORF">CVIRNUC_008148</name>
</gene>
<name>A0AAV1ICJ1_9CHLO</name>
<comment type="caution">
    <text evidence="1">The sequence shown here is derived from an EMBL/GenBank/DDBJ whole genome shotgun (WGS) entry which is preliminary data.</text>
</comment>
<sequence length="103" mass="11341">MKVSAGDQIRSVIGEKVSSSHCPLASIPTSKAYRPHELPGVTKGNFELKRGVMPAMQRLVCFDDTGFLAVRCGHIAPAEGRLLHVLRRSAAILLMLQWLFRLS</sequence>
<dbReference type="EMBL" id="CAUYUE010000011">
    <property type="protein sequence ID" value="CAK0784943.1"/>
    <property type="molecule type" value="Genomic_DNA"/>
</dbReference>
<evidence type="ECO:0000313" key="1">
    <source>
        <dbReference type="EMBL" id="CAK0784943.1"/>
    </source>
</evidence>
<dbReference type="Proteomes" id="UP001314263">
    <property type="component" value="Unassembled WGS sequence"/>
</dbReference>
<organism evidence="1 2">
    <name type="scientific">Coccomyxa viridis</name>
    <dbReference type="NCBI Taxonomy" id="1274662"/>
    <lineage>
        <taxon>Eukaryota</taxon>
        <taxon>Viridiplantae</taxon>
        <taxon>Chlorophyta</taxon>
        <taxon>core chlorophytes</taxon>
        <taxon>Trebouxiophyceae</taxon>
        <taxon>Trebouxiophyceae incertae sedis</taxon>
        <taxon>Coccomyxaceae</taxon>
        <taxon>Coccomyxa</taxon>
    </lineage>
</organism>